<keyword evidence="1" id="KW-0812">Transmembrane</keyword>
<name>A0ABS5K6U0_9BACT</name>
<comment type="caution">
    <text evidence="2">The sequence shown here is derived from an EMBL/GenBank/DDBJ whole genome shotgun (WGS) entry which is preliminary data.</text>
</comment>
<evidence type="ECO:0000313" key="3">
    <source>
        <dbReference type="Proteomes" id="UP000721861"/>
    </source>
</evidence>
<keyword evidence="1" id="KW-1133">Transmembrane helix</keyword>
<reference evidence="2 3" key="1">
    <citation type="journal article" date="2014" name="Int. J. Syst. Evol. Microbiol.">
        <title>Carboxylicivirga gen. nov. in the family Marinilabiliaceae with two novel species, Carboxylicivirga mesophila sp. nov. and Carboxylicivirga taeanensis sp. nov., and reclassification of Cytophaga fermentans as Saccharicrinis fermentans gen. nov., comb. nov.</title>
        <authorList>
            <person name="Yang S.H."/>
            <person name="Seo H.S."/>
            <person name="Woo J.H."/>
            <person name="Oh H.M."/>
            <person name="Jang H."/>
            <person name="Lee J.H."/>
            <person name="Kim S.J."/>
            <person name="Kwon K.K."/>
        </authorList>
    </citation>
    <scope>NUCLEOTIDE SEQUENCE [LARGE SCALE GENOMIC DNA]</scope>
    <source>
        <strain evidence="2 3">JCM 18290</strain>
    </source>
</reference>
<dbReference type="Proteomes" id="UP000721861">
    <property type="component" value="Unassembled WGS sequence"/>
</dbReference>
<organism evidence="2 3">
    <name type="scientific">Carboxylicivirga mesophila</name>
    <dbReference type="NCBI Taxonomy" id="1166478"/>
    <lineage>
        <taxon>Bacteria</taxon>
        <taxon>Pseudomonadati</taxon>
        <taxon>Bacteroidota</taxon>
        <taxon>Bacteroidia</taxon>
        <taxon>Marinilabiliales</taxon>
        <taxon>Marinilabiliaceae</taxon>
        <taxon>Carboxylicivirga</taxon>
    </lineage>
</organism>
<evidence type="ECO:0000313" key="2">
    <source>
        <dbReference type="EMBL" id="MBS2210705.1"/>
    </source>
</evidence>
<keyword evidence="3" id="KW-1185">Reference proteome</keyword>
<sequence length="140" mass="16035">MVVLKAESDHCKQRFTNAQPMFGLEDITHWQFAKGILLCLTGYYLVIVLYLALKKGNQPQETSFEAEAHQVHHMAQPRAIRASDYPSAPAHYELRDEDSLQVIMNEEPDFSGYVLDVLQGSQLEDKDTFLSNIEYELQQS</sequence>
<keyword evidence="1" id="KW-0472">Membrane</keyword>
<accession>A0ABS5K6U0</accession>
<feature type="transmembrane region" description="Helical" evidence="1">
    <location>
        <begin position="32"/>
        <end position="53"/>
    </location>
</feature>
<gene>
    <name evidence="2" type="ORF">KEM09_04790</name>
</gene>
<proteinExistence type="predicted"/>
<evidence type="ECO:0000256" key="1">
    <source>
        <dbReference type="SAM" id="Phobius"/>
    </source>
</evidence>
<dbReference type="EMBL" id="JAGUCN010000004">
    <property type="protein sequence ID" value="MBS2210705.1"/>
    <property type="molecule type" value="Genomic_DNA"/>
</dbReference>
<dbReference type="RefSeq" id="WP_212226227.1">
    <property type="nucleotide sequence ID" value="NZ_JAGUCN010000004.1"/>
</dbReference>
<protein>
    <submittedName>
        <fullName evidence="2">Uncharacterized protein</fullName>
    </submittedName>
</protein>